<reference evidence="1 2" key="1">
    <citation type="submission" date="2017-01" db="EMBL/GenBank/DDBJ databases">
        <title>Genome analysis of Paenibacillus selenitrireducens ES3-24.</title>
        <authorList>
            <person name="Xu D."/>
            <person name="Yao R."/>
            <person name="Zheng S."/>
        </authorList>
    </citation>
    <scope>NUCLEOTIDE SEQUENCE [LARGE SCALE GENOMIC DNA]</scope>
    <source>
        <strain evidence="1 2">ES3-24</strain>
    </source>
</reference>
<dbReference type="InterPro" id="IPR011664">
    <property type="entry name" value="Abi_system_AbiD/AbiF-like"/>
</dbReference>
<accession>A0A1T2X0P5</accession>
<evidence type="ECO:0000313" key="1">
    <source>
        <dbReference type="EMBL" id="OPA73468.1"/>
    </source>
</evidence>
<gene>
    <name evidence="1" type="ORF">BVG16_28830</name>
</gene>
<evidence type="ECO:0000313" key="2">
    <source>
        <dbReference type="Proteomes" id="UP000190188"/>
    </source>
</evidence>
<keyword evidence="2" id="KW-1185">Reference proteome</keyword>
<dbReference type="OrthoDB" id="5363652at2"/>
<comment type="caution">
    <text evidence="1">The sequence shown here is derived from an EMBL/GenBank/DDBJ whole genome shotgun (WGS) entry which is preliminary data.</text>
</comment>
<dbReference type="EMBL" id="MSZX01000017">
    <property type="protein sequence ID" value="OPA73468.1"/>
    <property type="molecule type" value="Genomic_DNA"/>
</dbReference>
<proteinExistence type="predicted"/>
<name>A0A1T2X0P5_9BACL</name>
<protein>
    <recommendedName>
        <fullName evidence="3">DNA-binding protein</fullName>
    </recommendedName>
</protein>
<dbReference type="RefSeq" id="WP_078502653.1">
    <property type="nucleotide sequence ID" value="NZ_MSZX01000017.1"/>
</dbReference>
<dbReference type="PIRSF" id="PIRSF034934">
    <property type="entry name" value="AbiF_AbiD"/>
    <property type="match status" value="1"/>
</dbReference>
<organism evidence="1 2">
    <name type="scientific">Paenibacillus selenitireducens</name>
    <dbReference type="NCBI Taxonomy" id="1324314"/>
    <lineage>
        <taxon>Bacteria</taxon>
        <taxon>Bacillati</taxon>
        <taxon>Bacillota</taxon>
        <taxon>Bacilli</taxon>
        <taxon>Bacillales</taxon>
        <taxon>Paenibacillaceae</taxon>
        <taxon>Paenibacillus</taxon>
    </lineage>
</organism>
<sequence length="291" mass="34757">MTTNAVVLKPPTTYEKQIEILRSRGLVISDEASALSVLKRVNYYRFTAYALTFKQDDVFFTNTTFEQIHRHYEFDSLLRQHLMKVIEYVEIAFRTHTAYTIAHNYGPDGYKDEIMFFNTAWCKEFNEELGKCIAKSKKDSFVVHHIAKYSGKFPIWVAVEVLTFSWLSKLFKNLRNKDKKEISKQYNLRYEEISNWLHVLTIIRNRCAHYSRLFNQKLPVSVKFRESDKVNCINEHQLYAMIFNLKYLVIDSSIWNTWVIELEAIIEKYSEVDIRRLGFHEQWKEQLRSKC</sequence>
<dbReference type="InterPro" id="IPR017034">
    <property type="entry name" value="Abi_system_AbiD/AbiF"/>
</dbReference>
<dbReference type="Proteomes" id="UP000190188">
    <property type="component" value="Unassembled WGS sequence"/>
</dbReference>
<dbReference type="AlphaFoldDB" id="A0A1T2X0P5"/>
<dbReference type="Pfam" id="PF07751">
    <property type="entry name" value="Abi_2"/>
    <property type="match status" value="1"/>
</dbReference>
<evidence type="ECO:0008006" key="3">
    <source>
        <dbReference type="Google" id="ProtNLM"/>
    </source>
</evidence>